<evidence type="ECO:0000313" key="2">
    <source>
        <dbReference type="EMBL" id="MCB2376440.1"/>
    </source>
</evidence>
<keyword evidence="3" id="KW-1185">Reference proteome</keyword>
<dbReference type="SUPFAM" id="SSF88874">
    <property type="entry name" value="Receptor-binding domain of short tail fibre protein gp12"/>
    <property type="match status" value="1"/>
</dbReference>
<dbReference type="InterPro" id="IPR037053">
    <property type="entry name" value="Phage_tail_collar_dom_sf"/>
</dbReference>
<organism evidence="2 3">
    <name type="scientific">Hymenobacter nitidus</name>
    <dbReference type="NCBI Taxonomy" id="2880929"/>
    <lineage>
        <taxon>Bacteria</taxon>
        <taxon>Pseudomonadati</taxon>
        <taxon>Bacteroidota</taxon>
        <taxon>Cytophagia</taxon>
        <taxon>Cytophagales</taxon>
        <taxon>Hymenobacteraceae</taxon>
        <taxon>Hymenobacter</taxon>
    </lineage>
</organism>
<dbReference type="RefSeq" id="WP_226182368.1">
    <property type="nucleotide sequence ID" value="NZ_JAJADQ010000001.1"/>
</dbReference>
<protein>
    <submittedName>
        <fullName evidence="2">Tail fiber protein</fullName>
    </submittedName>
</protein>
<proteinExistence type="predicted"/>
<comment type="caution">
    <text evidence="2">The sequence shown here is derived from an EMBL/GenBank/DDBJ whole genome shotgun (WGS) entry which is preliminary data.</text>
</comment>
<evidence type="ECO:0000313" key="3">
    <source>
        <dbReference type="Proteomes" id="UP001165297"/>
    </source>
</evidence>
<dbReference type="Pfam" id="PF07484">
    <property type="entry name" value="Collar"/>
    <property type="match status" value="1"/>
</dbReference>
<dbReference type="EMBL" id="JAJADQ010000001">
    <property type="protein sequence ID" value="MCB2376440.1"/>
    <property type="molecule type" value="Genomic_DNA"/>
</dbReference>
<reference evidence="2" key="1">
    <citation type="submission" date="2021-10" db="EMBL/GenBank/DDBJ databases">
        <authorList>
            <person name="Dean J.D."/>
            <person name="Kim M.K."/>
            <person name="Newey C.N."/>
            <person name="Stoker T.S."/>
            <person name="Thompson D.W."/>
            <person name="Grose J.H."/>
        </authorList>
    </citation>
    <scope>NUCLEOTIDE SEQUENCE</scope>
    <source>
        <strain evidence="2">BT635</strain>
    </source>
</reference>
<dbReference type="Proteomes" id="UP001165297">
    <property type="component" value="Unassembled WGS sequence"/>
</dbReference>
<dbReference type="InterPro" id="IPR011083">
    <property type="entry name" value="Phage_tail_collar_dom"/>
</dbReference>
<feature type="domain" description="Phage tail collar" evidence="1">
    <location>
        <begin position="7"/>
        <end position="63"/>
    </location>
</feature>
<gene>
    <name evidence="2" type="ORF">LGH70_02535</name>
</gene>
<dbReference type="Gene3D" id="3.90.1340.10">
    <property type="entry name" value="Phage tail collar domain"/>
    <property type="match status" value="1"/>
</dbReference>
<name>A0ABS8A7R4_9BACT</name>
<evidence type="ECO:0000259" key="1">
    <source>
        <dbReference type="Pfam" id="PF07484"/>
    </source>
</evidence>
<sequence>MDEPYLGEIRPVTIPYAPKGWYFCNGQLLSIQQNQALFSLLGTTYGGNGTTTFALPDLRSRIPVGAGQAPGLSNYVLGQVGGQESVALQAAQMPQHVHPFTGSLQTSPDQDEGNPNLQLPAIGTLSQYSNGANNTAMGGTISGATTTAGGGQPHENRMPYQALNYVIAYQGIFPSRS</sequence>
<accession>A0ABS8A7R4</accession>